<feature type="domain" description="THAP4-like heme-binding" evidence="2">
    <location>
        <begin position="12"/>
        <end position="161"/>
    </location>
</feature>
<evidence type="ECO:0000313" key="3">
    <source>
        <dbReference type="EMBL" id="GAA1803453.1"/>
    </source>
</evidence>
<sequence length="163" mass="18434">MFHLDETIHEDIRPLAWLIGRWEGAGVVGYPSMESRNFGQEIVVEHDGRPFLRWQTRSWLLHEDGTIDRPASTEMGFWRMAGGEAELLLTHPTGILELYYGTAEPAKIELRTDGVLRSAHAKEYNAASRLYGLVNSNLMWAMDMAATGHPMQSHASAELKRVE</sequence>
<dbReference type="InterPro" id="IPR045165">
    <property type="entry name" value="Nitrobindin"/>
</dbReference>
<dbReference type="EMBL" id="BAAAPO010000044">
    <property type="protein sequence ID" value="GAA1803453.1"/>
    <property type="molecule type" value="Genomic_DNA"/>
</dbReference>
<keyword evidence="4" id="KW-1185">Reference proteome</keyword>
<name>A0ABP4Y4D5_9MICO</name>
<organism evidence="3 4">
    <name type="scientific">Nostocoides veronense</name>
    <dbReference type="NCBI Taxonomy" id="330836"/>
    <lineage>
        <taxon>Bacteria</taxon>
        <taxon>Bacillati</taxon>
        <taxon>Actinomycetota</taxon>
        <taxon>Actinomycetes</taxon>
        <taxon>Micrococcales</taxon>
        <taxon>Intrasporangiaceae</taxon>
        <taxon>Nostocoides</taxon>
    </lineage>
</organism>
<keyword evidence="1" id="KW-0479">Metal-binding</keyword>
<evidence type="ECO:0000256" key="1">
    <source>
        <dbReference type="HAMAP-Rule" id="MF_01297"/>
    </source>
</evidence>
<proteinExistence type="inferred from homology"/>
<evidence type="ECO:0000313" key="4">
    <source>
        <dbReference type="Proteomes" id="UP001499938"/>
    </source>
</evidence>
<comment type="caution">
    <text evidence="1">Lacks conserved residue(s) required for the propagation of feature annotation.</text>
</comment>
<feature type="short sequence motif" description="GXWXGXG" evidence="1">
    <location>
        <begin position="20"/>
        <end position="26"/>
    </location>
</feature>
<keyword evidence="1" id="KW-0349">Heme</keyword>
<dbReference type="InterPro" id="IPR012674">
    <property type="entry name" value="Calycin"/>
</dbReference>
<reference evidence="4" key="1">
    <citation type="journal article" date="2019" name="Int. J. Syst. Evol. Microbiol.">
        <title>The Global Catalogue of Microorganisms (GCM) 10K type strain sequencing project: providing services to taxonomists for standard genome sequencing and annotation.</title>
        <authorList>
            <consortium name="The Broad Institute Genomics Platform"/>
            <consortium name="The Broad Institute Genome Sequencing Center for Infectious Disease"/>
            <person name="Wu L."/>
            <person name="Ma J."/>
        </authorList>
    </citation>
    <scope>NUCLEOTIDE SEQUENCE [LARGE SCALE GENOMIC DNA]</scope>
    <source>
        <strain evidence="4">JCM 15592</strain>
    </source>
</reference>
<dbReference type="HAMAP" id="MF_01297">
    <property type="entry name" value="nitrobindin"/>
    <property type="match status" value="1"/>
</dbReference>
<comment type="domain">
    <text evidence="1">Forms a 10-stranded antiparallel beta-barrel structure able to accommodate a hydrophobic ligand in its interior. In fact, this fold hosts the heme group, which is located in a wide surface cleft.</text>
</comment>
<comment type="cofactor">
    <cofactor evidence="1">
        <name>heme b</name>
        <dbReference type="ChEBI" id="CHEBI:60344"/>
    </cofactor>
    <text evidence="1">Binds 1 heme b group per subunit, that coordinates a highly solvent-exposed Fe(III) atom.</text>
</comment>
<dbReference type="PANTHER" id="PTHR15854">
    <property type="entry name" value="THAP4 PROTEIN"/>
    <property type="match status" value="1"/>
</dbReference>
<comment type="catalytic activity">
    <reaction evidence="1">
        <text>peroxynitrite = nitrate</text>
        <dbReference type="Rhea" id="RHEA:63116"/>
        <dbReference type="ChEBI" id="CHEBI:17632"/>
        <dbReference type="ChEBI" id="CHEBI:25941"/>
    </reaction>
</comment>
<comment type="caution">
    <text evidence="3">The sequence shown here is derived from an EMBL/GenBank/DDBJ whole genome shotgun (WGS) entry which is preliminary data.</text>
</comment>
<keyword evidence="1" id="KW-0413">Isomerase</keyword>
<protein>
    <recommendedName>
        <fullName evidence="1">Peroxynitrite isomerase</fullName>
        <ecNumber evidence="1">5.99.-.-</ecNumber>
    </recommendedName>
    <alternativeName>
        <fullName evidence="1">Ferric nitrobindin</fullName>
        <shortName evidence="1">Nb(III)</shortName>
    </alternativeName>
</protein>
<feature type="binding site" evidence="1">
    <location>
        <position position="122"/>
    </location>
    <ligand>
        <name>heme b</name>
        <dbReference type="ChEBI" id="CHEBI:60344"/>
    </ligand>
</feature>
<dbReference type="RefSeq" id="WP_344086917.1">
    <property type="nucleotide sequence ID" value="NZ_BAAAPO010000044.1"/>
</dbReference>
<dbReference type="SUPFAM" id="SSF50814">
    <property type="entry name" value="Lipocalins"/>
    <property type="match status" value="1"/>
</dbReference>
<comment type="pathway">
    <text evidence="1">Nitrogen metabolism.</text>
</comment>
<accession>A0ABP4Y4D5</accession>
<dbReference type="EC" id="5.99.-.-" evidence="1"/>
<keyword evidence="1" id="KW-0408">Iron</keyword>
<evidence type="ECO:0000259" key="2">
    <source>
        <dbReference type="Pfam" id="PF08768"/>
    </source>
</evidence>
<dbReference type="Gene3D" id="2.40.128.20">
    <property type="match status" value="1"/>
</dbReference>
<dbReference type="Pfam" id="PF08768">
    <property type="entry name" value="THAP4_heme-bd"/>
    <property type="match status" value="1"/>
</dbReference>
<gene>
    <name evidence="3" type="ORF">GCM10009811_28810</name>
</gene>
<dbReference type="PANTHER" id="PTHR15854:SF4">
    <property type="entry name" value="PEROXYNITRITE ISOMERASE THAP4"/>
    <property type="match status" value="1"/>
</dbReference>
<comment type="similarity">
    <text evidence="1">Belongs to the nitrobindin family.</text>
</comment>
<dbReference type="InterPro" id="IPR022939">
    <property type="entry name" value="Nb(III)_bact/plant"/>
</dbReference>
<feature type="binding site" description="axial binding residue" evidence="1">
    <location>
        <position position="154"/>
    </location>
    <ligand>
        <name>heme b</name>
        <dbReference type="ChEBI" id="CHEBI:60344"/>
    </ligand>
    <ligandPart>
        <name>Fe</name>
        <dbReference type="ChEBI" id="CHEBI:18248"/>
    </ligandPart>
</feature>
<dbReference type="Proteomes" id="UP001499938">
    <property type="component" value="Unassembled WGS sequence"/>
</dbReference>
<dbReference type="InterPro" id="IPR014878">
    <property type="entry name" value="THAP4-like_heme-bd"/>
</dbReference>
<comment type="function">
    <text evidence="1">Heme-binding protein able to scavenge peroxynitrite and to protect free L-tyrosine against peroxynitrite-mediated nitration, by acting as a peroxynitrite isomerase that converts peroxynitrite to nitrate. Therefore, this protein likely plays a role in peroxynitrite sensing and in the detoxification of reactive nitrogen and oxygen species (RNS and ROS, respectively). Is able to bind nitric oxide (NO) in vitro, but may act as a sensor of peroxynitrite levels in vivo.</text>
</comment>
<dbReference type="CDD" id="cd07828">
    <property type="entry name" value="lipocalin_heme-bd-THAP4-like"/>
    <property type="match status" value="1"/>
</dbReference>